<dbReference type="Pfam" id="PF02608">
    <property type="entry name" value="Bmp"/>
    <property type="match status" value="1"/>
</dbReference>
<dbReference type="PANTHER" id="PTHR34296">
    <property type="entry name" value="TRANSCRIPTIONAL ACTIVATOR PROTEIN MED"/>
    <property type="match status" value="1"/>
</dbReference>
<feature type="signal peptide" evidence="8">
    <location>
        <begin position="1"/>
        <end position="21"/>
    </location>
</feature>
<dbReference type="PROSITE" id="PS51257">
    <property type="entry name" value="PROKAR_LIPOPROTEIN"/>
    <property type="match status" value="1"/>
</dbReference>
<dbReference type="InterPro" id="IPR003760">
    <property type="entry name" value="PnrA-like"/>
</dbReference>
<dbReference type="InterPro" id="IPR028082">
    <property type="entry name" value="Peripla_BP_I"/>
</dbReference>
<proteinExistence type="inferred from homology"/>
<keyword evidence="6" id="KW-0449">Lipoprotein</keyword>
<keyword evidence="4 8" id="KW-0732">Signal</keyword>
<reference evidence="10" key="2">
    <citation type="journal article" date="2021" name="PeerJ">
        <title>Extensive microbial diversity within the chicken gut microbiome revealed by metagenomics and culture.</title>
        <authorList>
            <person name="Gilroy R."/>
            <person name="Ravi A."/>
            <person name="Getino M."/>
            <person name="Pursley I."/>
            <person name="Horton D.L."/>
            <person name="Alikhan N.F."/>
            <person name="Baker D."/>
            <person name="Gharbi K."/>
            <person name="Hall N."/>
            <person name="Watson M."/>
            <person name="Adriaenssens E.M."/>
            <person name="Foster-Nyarko E."/>
            <person name="Jarju S."/>
            <person name="Secka A."/>
            <person name="Antonio M."/>
            <person name="Oren A."/>
            <person name="Chaudhuri R.R."/>
            <person name="La Ragione R."/>
            <person name="Hildebrand F."/>
            <person name="Pallen M.J."/>
        </authorList>
    </citation>
    <scope>NUCLEOTIDE SEQUENCE</scope>
    <source>
        <strain evidence="10">ChiBcec15-4380</strain>
    </source>
</reference>
<evidence type="ECO:0000256" key="6">
    <source>
        <dbReference type="ARBA" id="ARBA00023288"/>
    </source>
</evidence>
<comment type="similarity">
    <text evidence="2">Belongs to the BMP lipoprotein family.</text>
</comment>
<dbReference type="PANTHER" id="PTHR34296:SF2">
    <property type="entry name" value="ABC TRANSPORTER GUANOSINE-BINDING PROTEIN NUPN"/>
    <property type="match status" value="1"/>
</dbReference>
<evidence type="ECO:0000259" key="9">
    <source>
        <dbReference type="Pfam" id="PF02608"/>
    </source>
</evidence>
<evidence type="ECO:0000256" key="1">
    <source>
        <dbReference type="ARBA" id="ARBA00004193"/>
    </source>
</evidence>
<sequence>MKKILALLLVLTMIFGLVACASTDTTSQNTDTADTAETTGDSTAETTGDETADDTTDEAAPTGDFKVAMICDSSISDGGWGMSCYNAMVDAAAEHGWTTEVSDSIDQSAYYDSIIAYCQLGFDLIYAPGNQYTDAVLQAAEEYPDVCFALLNGGEDTPGQAVNGNVTSLLPDATQVGWIAGALAGLMTETGTIAFIGGMELDTTKGKYEGYKEAAAYVGEQNGKTVTTLDCVYTNSFSASDKGIEFANAMMDNGADVFFGDASAVDSGARQAIDERNATNGSVTIYDIAQPSDLLGQNECIIGSQVTDNASLVGLCMTAVEDGTFGGEVIYGTMQNGALSAGAVSDLVPAEKQDLYQQYIQQMIDGTFMQ</sequence>
<evidence type="ECO:0000256" key="4">
    <source>
        <dbReference type="ARBA" id="ARBA00022729"/>
    </source>
</evidence>
<comment type="subcellular location">
    <subcellularLocation>
        <location evidence="1">Cell membrane</location>
        <topology evidence="1">Lipid-anchor</topology>
    </subcellularLocation>
</comment>
<evidence type="ECO:0000256" key="7">
    <source>
        <dbReference type="SAM" id="MobiDB-lite"/>
    </source>
</evidence>
<evidence type="ECO:0000256" key="3">
    <source>
        <dbReference type="ARBA" id="ARBA00022475"/>
    </source>
</evidence>
<accession>A0A9D1DI81</accession>
<keyword evidence="5" id="KW-0472">Membrane</keyword>
<dbReference type="GO" id="GO:0005886">
    <property type="term" value="C:plasma membrane"/>
    <property type="evidence" value="ECO:0007669"/>
    <property type="project" value="UniProtKB-SubCell"/>
</dbReference>
<protein>
    <submittedName>
        <fullName evidence="10">BMP family protein</fullName>
    </submittedName>
</protein>
<dbReference type="CDD" id="cd06304">
    <property type="entry name" value="PBP1_BmpA_Med_PnrA-like"/>
    <property type="match status" value="1"/>
</dbReference>
<dbReference type="AlphaFoldDB" id="A0A9D1DI81"/>
<gene>
    <name evidence="10" type="ORF">IAA53_07450</name>
</gene>
<evidence type="ECO:0000256" key="8">
    <source>
        <dbReference type="SAM" id="SignalP"/>
    </source>
</evidence>
<comment type="caution">
    <text evidence="10">The sequence shown here is derived from an EMBL/GenBank/DDBJ whole genome shotgun (WGS) entry which is preliminary data.</text>
</comment>
<feature type="chain" id="PRO_5038985175" evidence="8">
    <location>
        <begin position="22"/>
        <end position="370"/>
    </location>
</feature>
<dbReference type="Proteomes" id="UP000824239">
    <property type="component" value="Unassembled WGS sequence"/>
</dbReference>
<dbReference type="EMBL" id="DVHE01000058">
    <property type="protein sequence ID" value="HIR51105.1"/>
    <property type="molecule type" value="Genomic_DNA"/>
</dbReference>
<feature type="compositionally biased region" description="Low complexity" evidence="7">
    <location>
        <begin position="30"/>
        <end position="46"/>
    </location>
</feature>
<feature type="region of interest" description="Disordered" evidence="7">
    <location>
        <begin position="25"/>
        <end position="60"/>
    </location>
</feature>
<dbReference type="InterPro" id="IPR050957">
    <property type="entry name" value="BMP_lipoprotein"/>
</dbReference>
<organism evidence="10 11">
    <name type="scientific">Candidatus Avoscillospira avicola</name>
    <dbReference type="NCBI Taxonomy" id="2840706"/>
    <lineage>
        <taxon>Bacteria</taxon>
        <taxon>Bacillati</taxon>
        <taxon>Bacillota</taxon>
        <taxon>Clostridia</taxon>
        <taxon>Eubacteriales</taxon>
        <taxon>Oscillospiraceae</taxon>
        <taxon>Oscillospiraceae incertae sedis</taxon>
        <taxon>Candidatus Avoscillospira</taxon>
    </lineage>
</organism>
<evidence type="ECO:0000313" key="11">
    <source>
        <dbReference type="Proteomes" id="UP000824239"/>
    </source>
</evidence>
<keyword evidence="3" id="KW-1003">Cell membrane</keyword>
<reference evidence="10" key="1">
    <citation type="submission" date="2020-10" db="EMBL/GenBank/DDBJ databases">
        <authorList>
            <person name="Gilroy R."/>
        </authorList>
    </citation>
    <scope>NUCLEOTIDE SEQUENCE</scope>
    <source>
        <strain evidence="10">ChiBcec15-4380</strain>
    </source>
</reference>
<feature type="domain" description="ABC transporter substrate-binding protein PnrA-like" evidence="9">
    <location>
        <begin position="66"/>
        <end position="350"/>
    </location>
</feature>
<feature type="compositionally biased region" description="Acidic residues" evidence="7">
    <location>
        <begin position="47"/>
        <end position="57"/>
    </location>
</feature>
<dbReference type="Gene3D" id="3.40.50.2300">
    <property type="match status" value="2"/>
</dbReference>
<evidence type="ECO:0000313" key="10">
    <source>
        <dbReference type="EMBL" id="HIR51105.1"/>
    </source>
</evidence>
<evidence type="ECO:0000256" key="5">
    <source>
        <dbReference type="ARBA" id="ARBA00023136"/>
    </source>
</evidence>
<evidence type="ECO:0000256" key="2">
    <source>
        <dbReference type="ARBA" id="ARBA00008610"/>
    </source>
</evidence>
<name>A0A9D1DI81_9FIRM</name>
<dbReference type="SUPFAM" id="SSF53822">
    <property type="entry name" value="Periplasmic binding protein-like I"/>
    <property type="match status" value="1"/>
</dbReference>